<keyword evidence="2" id="KW-0378">Hydrolase</keyword>
<comment type="caution">
    <text evidence="5">The sequence shown here is derived from an EMBL/GenBank/DDBJ whole genome shotgun (WGS) entry which is preliminary data.</text>
</comment>
<evidence type="ECO:0000259" key="3">
    <source>
        <dbReference type="Pfam" id="PF01055"/>
    </source>
</evidence>
<dbReference type="InterPro" id="IPR013780">
    <property type="entry name" value="Glyco_hydro_b"/>
</dbReference>
<keyword evidence="2" id="KW-0326">Glycosidase</keyword>
<evidence type="ECO:0000313" key="5">
    <source>
        <dbReference type="EMBL" id="OAQ55316.1"/>
    </source>
</evidence>
<dbReference type="SUPFAM" id="SSF51445">
    <property type="entry name" value="(Trans)glycosidases"/>
    <property type="match status" value="1"/>
</dbReference>
<gene>
    <name evidence="5" type="ORF">A6E74_09340</name>
</gene>
<organism evidence="5 6">
    <name type="scientific">Enterococcus thailandicus</name>
    <dbReference type="NCBI Taxonomy" id="417368"/>
    <lineage>
        <taxon>Bacteria</taxon>
        <taxon>Bacillati</taxon>
        <taxon>Bacillota</taxon>
        <taxon>Bacilli</taxon>
        <taxon>Lactobacillales</taxon>
        <taxon>Enterococcaceae</taxon>
        <taxon>Enterococcus</taxon>
    </lineage>
</organism>
<evidence type="ECO:0000256" key="1">
    <source>
        <dbReference type="ARBA" id="ARBA00007806"/>
    </source>
</evidence>
<dbReference type="AlphaFoldDB" id="A0A179EQ03"/>
<evidence type="ECO:0000256" key="2">
    <source>
        <dbReference type="RuleBase" id="RU361185"/>
    </source>
</evidence>
<keyword evidence="6" id="KW-1185">Reference proteome</keyword>
<dbReference type="Proteomes" id="UP000078516">
    <property type="component" value="Unassembled WGS sequence"/>
</dbReference>
<dbReference type="InterPro" id="IPR048395">
    <property type="entry name" value="Glyco_hydro_31_C"/>
</dbReference>
<evidence type="ECO:0000313" key="6">
    <source>
        <dbReference type="Proteomes" id="UP000078516"/>
    </source>
</evidence>
<feature type="domain" description="Glycosyl hydrolase family 31 C-terminal" evidence="4">
    <location>
        <begin position="494"/>
        <end position="585"/>
    </location>
</feature>
<dbReference type="PANTHER" id="PTHR43863">
    <property type="entry name" value="HYDROLASE, PUTATIVE (AFU_ORTHOLOGUE AFUA_1G03140)-RELATED"/>
    <property type="match status" value="1"/>
</dbReference>
<dbReference type="GO" id="GO:0004553">
    <property type="term" value="F:hydrolase activity, hydrolyzing O-glycosyl compounds"/>
    <property type="evidence" value="ECO:0007669"/>
    <property type="project" value="InterPro"/>
</dbReference>
<dbReference type="PANTHER" id="PTHR43863:SF2">
    <property type="entry name" value="MALTASE-GLUCOAMYLASE"/>
    <property type="match status" value="1"/>
</dbReference>
<evidence type="ECO:0000259" key="4">
    <source>
        <dbReference type="Pfam" id="PF21365"/>
    </source>
</evidence>
<proteinExistence type="inferred from homology"/>
<dbReference type="InterPro" id="IPR000322">
    <property type="entry name" value="Glyco_hydro_31_TIM"/>
</dbReference>
<dbReference type="SUPFAM" id="SSF51011">
    <property type="entry name" value="Glycosyl hydrolase domain"/>
    <property type="match status" value="1"/>
</dbReference>
<dbReference type="InterPro" id="IPR051816">
    <property type="entry name" value="Glycosyl_Hydrolase_31"/>
</dbReference>
<dbReference type="Gene3D" id="2.60.40.1180">
    <property type="entry name" value="Golgi alpha-mannosidase II"/>
    <property type="match status" value="1"/>
</dbReference>
<dbReference type="CDD" id="cd06595">
    <property type="entry name" value="GH31_u1"/>
    <property type="match status" value="1"/>
</dbReference>
<name>A0A179EQ03_ENTTH</name>
<protein>
    <submittedName>
        <fullName evidence="5">Alpha-xylosidase</fullName>
    </submittedName>
</protein>
<reference evidence="5 6" key="1">
    <citation type="submission" date="2016-04" db="EMBL/GenBank/DDBJ databases">
        <title>Draft genome of an Enterococcus thailandicus strain isolated from bovine feces.</title>
        <authorList>
            <person name="Beukers A.G."/>
            <person name="Zaheer R."/>
            <person name="Goji N."/>
            <person name="Cook S.R."/>
            <person name="Amoako K."/>
            <person name="Chaves A.V."/>
            <person name="Ward M.P."/>
            <person name="Mcallister T.A."/>
        </authorList>
    </citation>
    <scope>NUCLEOTIDE SEQUENCE [LARGE SCALE GENOMIC DNA]</scope>
    <source>
        <strain evidence="5 6">F0711D 46</strain>
    </source>
</reference>
<dbReference type="RefSeq" id="WP_067484406.1">
    <property type="nucleotide sequence ID" value="NZ_LWMN01000014.1"/>
</dbReference>
<dbReference type="Pfam" id="PF21365">
    <property type="entry name" value="Glyco_hydro_31_3rd"/>
    <property type="match status" value="1"/>
</dbReference>
<dbReference type="InterPro" id="IPR017853">
    <property type="entry name" value="GH"/>
</dbReference>
<comment type="similarity">
    <text evidence="1 2">Belongs to the glycosyl hydrolase 31 family.</text>
</comment>
<dbReference type="GO" id="GO:0005975">
    <property type="term" value="P:carbohydrate metabolic process"/>
    <property type="evidence" value="ECO:0007669"/>
    <property type="project" value="InterPro"/>
</dbReference>
<accession>A0A179EQ03</accession>
<dbReference type="Gene3D" id="3.20.20.80">
    <property type="entry name" value="Glycosidases"/>
    <property type="match status" value="1"/>
</dbReference>
<feature type="domain" description="Glycoside hydrolase family 31 TIM barrel" evidence="3">
    <location>
        <begin position="184"/>
        <end position="486"/>
    </location>
</feature>
<dbReference type="EMBL" id="LWMN01000014">
    <property type="protein sequence ID" value="OAQ55316.1"/>
    <property type="molecule type" value="Genomic_DNA"/>
</dbReference>
<dbReference type="Pfam" id="PF01055">
    <property type="entry name" value="Glyco_hydro_31_2nd"/>
    <property type="match status" value="1"/>
</dbReference>
<sequence length="755" mass="88124">MVKISSKQMITGEKYRFTLLTPHLIRMEYSEEGKFVDSDTQIVVNREFPEFEFDLVESESLVEVYTESFHLRYDKQKFSSRGLVIEMKSNFTDFNNRWYYGEKIETLKGTTRTLDNVDGATELDEGIISRQGYAVLDDSHSAIATAKGNLQPRKTGGIDLYFFGYQHQYKQALKDFYQLTGPSPIVPRYALGNWWSRFWAYTDESYLALMNQFTEEQVPLAVSVVDMDWHLRDIPKRFGSGWTGYSWNKELFPNPDKFLQELHDRGLKVSLNVHPSDGIRAFEDAYPAISKRMKLNVLLEEPAEFDLTNETFVKGYFEDVHHPLEEQGVDFWWIDWQQGEKSKEEGLDPLWLLNQYHFEDLSQRKEGLILSRYAGPGSHRYPIGFSGDSIISWASLQFQPYFTATATNIGYTWWSHDIGGHMGGSRDDELTLRWMQFGTFSPINRLHSSSSPFNSKEPWNFSGEIQVAMKETLRERHRLLPYLYTANVETSEKGEALIQPLYYSYPEENEAYLYQNNYLFGQELLVVPIVHQMNPDYQFAKEEIWLPEGKWYDFYTGNRYAGQAELSIFRQVNELAVFAKAGGIIPTDPNVMETKPDCLPEKIEWKIFPGDSNCYEMIEDLNGKRCITVLSLDWKRKLVSISTSGDTSILPEKRQNQISLYCVENEDGSKLINNIFHAEIIDQLQLPVREIVKQEVTDLLFERIDRPAISYELKNQLWTYLSQKQELMKKLAIVKHFKDEWLTEMLFEVFYIEES</sequence>